<organism evidence="1 2">
    <name type="scientific">Microbacterium schleiferi</name>
    <dbReference type="NCBI Taxonomy" id="69362"/>
    <lineage>
        <taxon>Bacteria</taxon>
        <taxon>Bacillati</taxon>
        <taxon>Actinomycetota</taxon>
        <taxon>Actinomycetes</taxon>
        <taxon>Micrococcales</taxon>
        <taxon>Microbacteriaceae</taxon>
        <taxon>Microbacterium</taxon>
    </lineage>
</organism>
<protein>
    <submittedName>
        <fullName evidence="1">Chemotaxis protein CheY</fullName>
    </submittedName>
</protein>
<accession>A0ABU7V820</accession>
<comment type="caution">
    <text evidence="1">The sequence shown here is derived from an EMBL/GenBank/DDBJ whole genome shotgun (WGS) entry which is preliminary data.</text>
</comment>
<keyword evidence="2" id="KW-1185">Reference proteome</keyword>
<evidence type="ECO:0000313" key="1">
    <source>
        <dbReference type="EMBL" id="MEF2255388.1"/>
    </source>
</evidence>
<reference evidence="1 2" key="1">
    <citation type="submission" date="2024-01" db="EMBL/GenBank/DDBJ databases">
        <title>the genome sequence of strain Microbacterium schleiferi NBRC 15075.</title>
        <authorList>
            <person name="Ding Y."/>
            <person name="Zhang G."/>
        </authorList>
    </citation>
    <scope>NUCLEOTIDE SEQUENCE [LARGE SCALE GENOMIC DNA]</scope>
    <source>
        <strain evidence="1 2">NBRC 15075</strain>
    </source>
</reference>
<proteinExistence type="predicted"/>
<evidence type="ECO:0000313" key="2">
    <source>
        <dbReference type="Proteomes" id="UP001351900"/>
    </source>
</evidence>
<dbReference type="RefSeq" id="WP_331791661.1">
    <property type="nucleotide sequence ID" value="NZ_BAAAUO010000008.1"/>
</dbReference>
<gene>
    <name evidence="1" type="ORF">V2V91_09620</name>
</gene>
<dbReference type="Proteomes" id="UP001351900">
    <property type="component" value="Unassembled WGS sequence"/>
</dbReference>
<sequence>MSEPIRLGWAPVTDRDHRREVAWRLVRELIGQPGIRISNRCPRCGADHGPVEVEGVAVTASVSYAAGWAVVALAPAAAGTVGVDAEPEVDLRRDRTGLTGVLGAGPATTRDWVRVEAALKADRRGLRVEPALVHVTGTDGSDDTTGASWRARVPGRAHPLLGWDLDGPPGVLVSAALASLEPADR</sequence>
<dbReference type="EMBL" id="JAZHOV010000005">
    <property type="protein sequence ID" value="MEF2255388.1"/>
    <property type="molecule type" value="Genomic_DNA"/>
</dbReference>
<name>A0ABU7V820_9MICO</name>